<dbReference type="InterPro" id="IPR018811">
    <property type="entry name" value="MRX11"/>
</dbReference>
<proteinExistence type="predicted"/>
<gene>
    <name evidence="1" type="ORF">THASP1DRAFT_2732</name>
</gene>
<dbReference type="PANTHER" id="PTHR28002:SF1">
    <property type="entry name" value="MIOREX COMPLEX COMPONENT 11"/>
    <property type="match status" value="1"/>
</dbReference>
<dbReference type="EMBL" id="KZ992870">
    <property type="protein sequence ID" value="RKP06503.1"/>
    <property type="molecule type" value="Genomic_DNA"/>
</dbReference>
<dbReference type="Pfam" id="PF10306">
    <property type="entry name" value="FLILHELTA"/>
    <property type="match status" value="1"/>
</dbReference>
<keyword evidence="2" id="KW-1185">Reference proteome</keyword>
<feature type="non-terminal residue" evidence="1">
    <location>
        <position position="118"/>
    </location>
</feature>
<dbReference type="GO" id="GO:0005739">
    <property type="term" value="C:mitochondrion"/>
    <property type="evidence" value="ECO:0007669"/>
    <property type="project" value="TreeGrafter"/>
</dbReference>
<dbReference type="AlphaFoldDB" id="A0A4P9XKZ5"/>
<feature type="non-terminal residue" evidence="1">
    <location>
        <position position="1"/>
    </location>
</feature>
<evidence type="ECO:0000313" key="2">
    <source>
        <dbReference type="Proteomes" id="UP000271241"/>
    </source>
</evidence>
<reference evidence="2" key="1">
    <citation type="journal article" date="2018" name="Nat. Microbiol.">
        <title>Leveraging single-cell genomics to expand the fungal tree of life.</title>
        <authorList>
            <person name="Ahrendt S.R."/>
            <person name="Quandt C.A."/>
            <person name="Ciobanu D."/>
            <person name="Clum A."/>
            <person name="Salamov A."/>
            <person name="Andreopoulos B."/>
            <person name="Cheng J.F."/>
            <person name="Woyke T."/>
            <person name="Pelin A."/>
            <person name="Henrissat B."/>
            <person name="Reynolds N.K."/>
            <person name="Benny G.L."/>
            <person name="Smith M.E."/>
            <person name="James T.Y."/>
            <person name="Grigoriev I.V."/>
        </authorList>
    </citation>
    <scope>NUCLEOTIDE SEQUENCE [LARGE SCALE GENOMIC DNA]</scope>
    <source>
        <strain evidence="2">RSA 1356</strain>
    </source>
</reference>
<organism evidence="1 2">
    <name type="scientific">Thamnocephalis sphaerospora</name>
    <dbReference type="NCBI Taxonomy" id="78915"/>
    <lineage>
        <taxon>Eukaryota</taxon>
        <taxon>Fungi</taxon>
        <taxon>Fungi incertae sedis</taxon>
        <taxon>Zoopagomycota</taxon>
        <taxon>Zoopagomycotina</taxon>
        <taxon>Zoopagomycetes</taxon>
        <taxon>Zoopagales</taxon>
        <taxon>Sigmoideomycetaceae</taxon>
        <taxon>Thamnocephalis</taxon>
    </lineage>
</organism>
<accession>A0A4P9XKZ5</accession>
<evidence type="ECO:0000313" key="1">
    <source>
        <dbReference type="EMBL" id="RKP06503.1"/>
    </source>
</evidence>
<protein>
    <submittedName>
        <fullName evidence="1">Uncharacterized protein</fullName>
    </submittedName>
</protein>
<dbReference type="OrthoDB" id="5580261at2759"/>
<sequence length="118" mass="13495">WRRYAHYFREAPATHITSFAILHELTAILPFPVIYYTLHATGFEFPIPENMREEGENFARRLVKRYGWRDVEGGLVDATSRIFVNLAVTYAIVKALLPVRIAASVAMTPWFARTVVGP</sequence>
<dbReference type="Proteomes" id="UP000271241">
    <property type="component" value="Unassembled WGS sequence"/>
</dbReference>
<dbReference type="PANTHER" id="PTHR28002">
    <property type="entry name" value="MIOREX COMPLEX COMPONENT 11"/>
    <property type="match status" value="1"/>
</dbReference>
<name>A0A4P9XKZ5_9FUNG</name>